<dbReference type="STRING" id="104259.A0A0F7U5T1"/>
<dbReference type="EMBL" id="CDHK01000025">
    <property type="protein sequence ID" value="CEJ62837.1"/>
    <property type="molecule type" value="Genomic_DNA"/>
</dbReference>
<evidence type="ECO:0000313" key="7">
    <source>
        <dbReference type="Proteomes" id="UP000042958"/>
    </source>
</evidence>
<dbReference type="InterPro" id="IPR021858">
    <property type="entry name" value="Fun_TF"/>
</dbReference>
<dbReference type="SUPFAM" id="SSF57701">
    <property type="entry name" value="Zn2/Cys6 DNA-binding domain"/>
    <property type="match status" value="1"/>
</dbReference>
<dbReference type="GO" id="GO:0008270">
    <property type="term" value="F:zinc ion binding"/>
    <property type="evidence" value="ECO:0007669"/>
    <property type="project" value="InterPro"/>
</dbReference>
<dbReference type="Proteomes" id="UP000042958">
    <property type="component" value="Unassembled WGS sequence"/>
</dbReference>
<keyword evidence="2" id="KW-0238">DNA-binding</keyword>
<dbReference type="PROSITE" id="PS00463">
    <property type="entry name" value="ZN2_CY6_FUNGAL_1"/>
    <property type="match status" value="1"/>
</dbReference>
<keyword evidence="4" id="KW-0539">Nucleus</keyword>
<proteinExistence type="predicted"/>
<dbReference type="GO" id="GO:0001228">
    <property type="term" value="F:DNA-binding transcription activator activity, RNA polymerase II-specific"/>
    <property type="evidence" value="ECO:0007669"/>
    <property type="project" value="TreeGrafter"/>
</dbReference>
<dbReference type="CDD" id="cd00067">
    <property type="entry name" value="GAL4"/>
    <property type="match status" value="1"/>
</dbReference>
<keyword evidence="7" id="KW-1185">Reference proteome</keyword>
<sequence>MPPTRRSHRKSRHGCIQCKQRRVKCDEIFPCSNCVNRDMACVFETHPRTPSEVSNEKSSSSCPPELLREQSHRRSLAAVPYQQEVLRDIENNILAATHHSEWSGQDLEIMHHFIVCTAMTLSDSEDIQKVWQIVIPRIAYSFEFLMHGILCLSALHLAHVKPEKCSHYLTASRLHLSLGLRVFQQLLPSPNRDNCCALFAFCSTIMLYTYGSLQETGDTIDSSTVLDNVLTGFRLCRGTLTILPYLKLVEPHDLEPLLSPEYAPCFEEYPKNGLFVGVYDQLLGLNQFILTEISEPEKRKIAHQAVSALTSSFRLLERAELPFQCGMAFVLPLSFDEAVFDLMHRKDPIALIVIAYYCAQLHCLRHYWFIGSKARLLMSDVEDSLSSRLLKWVFWPRAFIFGRNSNMSQNTNLRV</sequence>
<protein>
    <recommendedName>
        <fullName evidence="5">Zn(2)-C6 fungal-type domain-containing protein</fullName>
    </recommendedName>
</protein>
<accession>A0A0F7U5T1</accession>
<evidence type="ECO:0000256" key="3">
    <source>
        <dbReference type="ARBA" id="ARBA00023163"/>
    </source>
</evidence>
<dbReference type="PANTHER" id="PTHR47784:SF5">
    <property type="entry name" value="STEROL UPTAKE CONTROL PROTEIN 2"/>
    <property type="match status" value="1"/>
</dbReference>
<feature type="domain" description="Zn(2)-C6 fungal-type" evidence="5">
    <location>
        <begin position="14"/>
        <end position="43"/>
    </location>
</feature>
<organism evidence="6 7">
    <name type="scientific">Penicillium brasilianum</name>
    <dbReference type="NCBI Taxonomy" id="104259"/>
    <lineage>
        <taxon>Eukaryota</taxon>
        <taxon>Fungi</taxon>
        <taxon>Dikarya</taxon>
        <taxon>Ascomycota</taxon>
        <taxon>Pezizomycotina</taxon>
        <taxon>Eurotiomycetes</taxon>
        <taxon>Eurotiomycetidae</taxon>
        <taxon>Eurotiales</taxon>
        <taxon>Aspergillaceae</taxon>
        <taxon>Penicillium</taxon>
    </lineage>
</organism>
<dbReference type="OrthoDB" id="5350673at2759"/>
<dbReference type="SMART" id="SM00066">
    <property type="entry name" value="GAL4"/>
    <property type="match status" value="1"/>
</dbReference>
<gene>
    <name evidence="6" type="ORF">PMG11_11323</name>
</gene>
<dbReference type="PROSITE" id="PS50048">
    <property type="entry name" value="ZN2_CY6_FUNGAL_2"/>
    <property type="match status" value="1"/>
</dbReference>
<dbReference type="Pfam" id="PF00172">
    <property type="entry name" value="Zn_clus"/>
    <property type="match status" value="1"/>
</dbReference>
<keyword evidence="1" id="KW-0805">Transcription regulation</keyword>
<evidence type="ECO:0000313" key="6">
    <source>
        <dbReference type="EMBL" id="CEJ62837.1"/>
    </source>
</evidence>
<dbReference type="Gene3D" id="4.10.240.10">
    <property type="entry name" value="Zn(2)-C6 fungal-type DNA-binding domain"/>
    <property type="match status" value="1"/>
</dbReference>
<dbReference type="InterPro" id="IPR036864">
    <property type="entry name" value="Zn2-C6_fun-type_DNA-bd_sf"/>
</dbReference>
<dbReference type="PANTHER" id="PTHR47784">
    <property type="entry name" value="STEROL UPTAKE CONTROL PROTEIN 2"/>
    <property type="match status" value="1"/>
</dbReference>
<dbReference type="InterPro" id="IPR001138">
    <property type="entry name" value="Zn2Cys6_DnaBD"/>
</dbReference>
<reference evidence="7" key="1">
    <citation type="journal article" date="2015" name="Genome Announc.">
        <title>Draft genome sequence of the fungus Penicillium brasilianum MG11.</title>
        <authorList>
            <person name="Horn F."/>
            <person name="Linde J."/>
            <person name="Mattern D.J."/>
            <person name="Walther G."/>
            <person name="Guthke R."/>
            <person name="Brakhage A.A."/>
            <person name="Valiante V."/>
        </authorList>
    </citation>
    <scope>NUCLEOTIDE SEQUENCE [LARGE SCALE GENOMIC DNA]</scope>
    <source>
        <strain evidence="7">MG11</strain>
    </source>
</reference>
<dbReference type="AlphaFoldDB" id="A0A0F7U5T1"/>
<dbReference type="Pfam" id="PF11951">
    <property type="entry name" value="Fungal_trans_2"/>
    <property type="match status" value="1"/>
</dbReference>
<name>A0A0F7U5T1_PENBI</name>
<dbReference type="GO" id="GO:0003677">
    <property type="term" value="F:DNA binding"/>
    <property type="evidence" value="ECO:0007669"/>
    <property type="project" value="UniProtKB-KW"/>
</dbReference>
<evidence type="ECO:0000256" key="2">
    <source>
        <dbReference type="ARBA" id="ARBA00023125"/>
    </source>
</evidence>
<evidence type="ECO:0000259" key="5">
    <source>
        <dbReference type="PROSITE" id="PS50048"/>
    </source>
</evidence>
<evidence type="ECO:0000256" key="4">
    <source>
        <dbReference type="ARBA" id="ARBA00023242"/>
    </source>
</evidence>
<dbReference type="InterPro" id="IPR053157">
    <property type="entry name" value="Sterol_Uptake_Regulator"/>
</dbReference>
<evidence type="ECO:0000256" key="1">
    <source>
        <dbReference type="ARBA" id="ARBA00023015"/>
    </source>
</evidence>
<keyword evidence="3" id="KW-0804">Transcription</keyword>